<evidence type="ECO:0000256" key="18">
    <source>
        <dbReference type="SAM" id="SignalP"/>
    </source>
</evidence>
<keyword evidence="4 17" id="KW-0812">Transmembrane</keyword>
<feature type="signal peptide" evidence="18">
    <location>
        <begin position="1"/>
        <end position="24"/>
    </location>
</feature>
<keyword evidence="3" id="KW-0813">Transport</keyword>
<evidence type="ECO:0000256" key="13">
    <source>
        <dbReference type="ARBA" id="ARBA00023303"/>
    </source>
</evidence>
<sequence length="1567" mass="176916">MLLPGNLTKIILVQFCLLLTIIRGEDHRPLKGRVYFAIAATPSAQGYSRAFNKTIMNITSNFLLGKSGKIGFNISLETIVIDLPENGSFSAILLEEVCAKLEGKRVVAVLIIGNSPAAFTVSITAKHAAIPVLWARGHGQFLPGFRGLESSPLEVHLAATGRELVQAIRGLLLQAHWHTFTLLAADQAAATALRRPELWQTLDSTPLHPTLVALPSPIRPQTLFRKLADISRSTRGVVILLSDRINCIKILEDAKRLNMMDGHFVWVWIDTVEVVTMKNLTTSSEEEKEKEKDKKDEERLKKRSAGEEKISNTEDQDDWRRKILEENFDKRLKRSHVEKPDISDIHLNYLLKNDQLLLFNNQNYGVKSSKYRYRSSYDLLFSGDVGDQLPPGLLSVRPLPVKVDRHLVKGAVKLLVHTLKQVLNQSPEWMLDNLLNGQNNGCWKNNGREISFISEFARELKLACTNALAGKKFSQEIGVDKVDKSLVANFEILNLVPEPSIYLNKSESSDNPSSSNVRWKRVGMVSGRSVRLDTIIWPGGDLSVAAVSSRARTVFRVVTALSPPFVMESELDEDGQCLRGLPCHRVLTSDKDNLTLVFNEMQRLEDEEEDAENNNPQYTDYKQFTSEYDDERFFPFQKFKYKTNCCYGLAMDLLENVAQELEFDFRLYIAADGLFGSRTVRKKHKRTERDVGKKFLSYRFKDDHMKTDRIKELNPDEVDIIWNGIMGDLVSGAAHMSFAGLSVSSTRSEVIDFSVPYFFSGVSFLAAPQQKSEIPLMAFLLPFSPELWIAIFTSLNITAIAVAIYEWLSPFGLNPWGRQRSKNFSMSSALWVMWGLLCGHLVAFKAPKSWPNKFLINVWGGFSVIFVASYTANIAALIAGLFFHNTVSNYHDRSLLSQKVGAPRSSAAEYYVQKANQLLWQHMHKYSLENIEEGVVKLRNGSLDILIADTPVLDYYRATDHGCKLQKIGDTINEDTYAIGMTKGFPLKDSISAVIAKYSNNGYMDILQEKWYGGLPCFKLATDIAQPRPLGVAAVTGVFILLGVGIALGLLILLVEHLFFRYTLPILRDKPKGSIWRSRNIMFFSQKLYRFINCVELVSPHHAARELVHTIRQGQITSLFQKSIKRKEHEQRRRRKSKAQFFEMIQEIRSTIRRQQQEEREPPLESVTEVDSECQVSPEEKKSKLSPSIIRRTFLRSSPKADNGNKARSPTAYFNKQIFSPRSKNKAKSSTTLNVRRFSTDSVFNSSPIHKEDHSAVIGRRLSKDASAFLSSSPPDINSRRSSYLDIICSGSKLAGKSPILSIENLSDCSKYSEPMRKLSDSESIGKKLATLPRYQQDSFDKHKLLQPQYSLTLGKSDEGLSKNLKAENVGQARSFNNLSQPTNEKCNLSDDEVARRNKDTIRQLKSVVTRNPKPPLKRSKDNNPKTNTNPQIRIQVEDTSENEVRHPPLTKKPKTRHQSLGDAAESEETTKRNRLTEQSQSLDSANPSSSGRRRPRATSRSKSREDDLPPAPPPPNCSPRNSNGRSPLERLSKDELVLLWRSSESELRSHLLKALRDKEDATTDPP</sequence>
<keyword evidence="12" id="KW-1071">Ligand-gated ion channel</keyword>
<dbReference type="Gene3D" id="3.40.190.10">
    <property type="entry name" value="Periplasmic binding protein-like II"/>
    <property type="match status" value="2"/>
</dbReference>
<feature type="domain" description="Ionotropic glutamate receptor C-terminal" evidence="19">
    <location>
        <begin position="638"/>
        <end position="1014"/>
    </location>
</feature>
<evidence type="ECO:0000256" key="9">
    <source>
        <dbReference type="ARBA" id="ARBA00023170"/>
    </source>
</evidence>
<keyword evidence="18" id="KW-0732">Signal</keyword>
<dbReference type="FunFam" id="3.40.190.10:FF:000324">
    <property type="entry name" value="Predicted protein"/>
    <property type="match status" value="1"/>
</dbReference>
<dbReference type="SUPFAM" id="SSF53822">
    <property type="entry name" value="Periplasmic binding protein-like I"/>
    <property type="match status" value="1"/>
</dbReference>
<evidence type="ECO:0000256" key="17">
    <source>
        <dbReference type="SAM" id="Phobius"/>
    </source>
</evidence>
<dbReference type="OrthoDB" id="5984008at2759"/>
<feature type="compositionally biased region" description="Polar residues" evidence="16">
    <location>
        <begin position="1206"/>
        <end position="1232"/>
    </location>
</feature>
<dbReference type="Pfam" id="PF10613">
    <property type="entry name" value="Lig_chan-Glu_bd"/>
    <property type="match status" value="1"/>
</dbReference>
<proteinExistence type="inferred from homology"/>
<comment type="subcellular location">
    <subcellularLocation>
        <location evidence="1">Membrane</location>
        <topology evidence="1">Multi-pass membrane protein</topology>
    </subcellularLocation>
    <subcellularLocation>
        <location evidence="14">Postsynaptic cell membrane</location>
    </subcellularLocation>
</comment>
<keyword evidence="9" id="KW-0675">Receptor</keyword>
<feature type="transmembrane region" description="Helical" evidence="17">
    <location>
        <begin position="858"/>
        <end position="883"/>
    </location>
</feature>
<evidence type="ECO:0000256" key="4">
    <source>
        <dbReference type="ARBA" id="ARBA00022692"/>
    </source>
</evidence>
<keyword evidence="15" id="KW-0175">Coiled coil</keyword>
<comment type="similarity">
    <text evidence="2">Belongs to the glutamate-gated ion channel (TC 1.A.10.1) family.</text>
</comment>
<evidence type="ECO:0000256" key="16">
    <source>
        <dbReference type="SAM" id="MobiDB-lite"/>
    </source>
</evidence>
<keyword evidence="13" id="KW-0407">Ion channel</keyword>
<evidence type="ECO:0000256" key="5">
    <source>
        <dbReference type="ARBA" id="ARBA00022989"/>
    </source>
</evidence>
<evidence type="ECO:0000256" key="14">
    <source>
        <dbReference type="ARBA" id="ARBA00034100"/>
    </source>
</evidence>
<feature type="compositionally biased region" description="Basic and acidic residues" evidence="16">
    <location>
        <begin position="285"/>
        <end position="313"/>
    </location>
</feature>
<dbReference type="Proteomes" id="UP001153636">
    <property type="component" value="Chromosome 16"/>
</dbReference>
<evidence type="ECO:0000313" key="22">
    <source>
        <dbReference type="Proteomes" id="UP001153636"/>
    </source>
</evidence>
<keyword evidence="11" id="KW-0628">Postsynaptic cell membrane</keyword>
<evidence type="ECO:0000256" key="3">
    <source>
        <dbReference type="ARBA" id="ARBA00022448"/>
    </source>
</evidence>
<dbReference type="InterPro" id="IPR015683">
    <property type="entry name" value="Ionotropic_Glu_rcpt"/>
</dbReference>
<feature type="transmembrane region" description="Helical" evidence="17">
    <location>
        <begin position="1030"/>
        <end position="1055"/>
    </location>
</feature>
<accession>A0A9P0G8T2</accession>
<evidence type="ECO:0000259" key="19">
    <source>
        <dbReference type="SMART" id="SM00079"/>
    </source>
</evidence>
<dbReference type="Pfam" id="PF00060">
    <property type="entry name" value="Lig_chan"/>
    <property type="match status" value="1"/>
</dbReference>
<dbReference type="GO" id="GO:0015276">
    <property type="term" value="F:ligand-gated monoatomic ion channel activity"/>
    <property type="evidence" value="ECO:0007669"/>
    <property type="project" value="InterPro"/>
</dbReference>
<dbReference type="InterPro" id="IPR019594">
    <property type="entry name" value="Glu/Gly-bd"/>
</dbReference>
<dbReference type="PANTHER" id="PTHR18966">
    <property type="entry name" value="IONOTROPIC GLUTAMATE RECEPTOR"/>
    <property type="match status" value="1"/>
</dbReference>
<evidence type="ECO:0000256" key="11">
    <source>
        <dbReference type="ARBA" id="ARBA00023257"/>
    </source>
</evidence>
<dbReference type="Gene3D" id="3.40.50.2300">
    <property type="match status" value="2"/>
</dbReference>
<keyword evidence="22" id="KW-1185">Reference proteome</keyword>
<feature type="compositionally biased region" description="Polar residues" evidence="16">
    <location>
        <begin position="1477"/>
        <end position="1491"/>
    </location>
</feature>
<dbReference type="InterPro" id="IPR001828">
    <property type="entry name" value="ANF_lig-bd_rcpt"/>
</dbReference>
<protein>
    <submittedName>
        <fullName evidence="21">Uncharacterized protein</fullName>
    </submittedName>
</protein>
<dbReference type="SUPFAM" id="SSF53850">
    <property type="entry name" value="Periplasmic binding protein-like II"/>
    <property type="match status" value="1"/>
</dbReference>
<feature type="domain" description="Ionotropic glutamate receptor L-glutamate and glycine-binding" evidence="20">
    <location>
        <begin position="635"/>
        <end position="731"/>
    </location>
</feature>
<organism evidence="21 22">
    <name type="scientific">Psylliodes chrysocephalus</name>
    <dbReference type="NCBI Taxonomy" id="3402493"/>
    <lineage>
        <taxon>Eukaryota</taxon>
        <taxon>Metazoa</taxon>
        <taxon>Ecdysozoa</taxon>
        <taxon>Arthropoda</taxon>
        <taxon>Hexapoda</taxon>
        <taxon>Insecta</taxon>
        <taxon>Pterygota</taxon>
        <taxon>Neoptera</taxon>
        <taxon>Endopterygota</taxon>
        <taxon>Coleoptera</taxon>
        <taxon>Polyphaga</taxon>
        <taxon>Cucujiformia</taxon>
        <taxon>Chrysomeloidea</taxon>
        <taxon>Chrysomelidae</taxon>
        <taxon>Galerucinae</taxon>
        <taxon>Alticini</taxon>
        <taxon>Psylliodes</taxon>
    </lineage>
</organism>
<dbReference type="EMBL" id="OV651828">
    <property type="protein sequence ID" value="CAH1104163.1"/>
    <property type="molecule type" value="Genomic_DNA"/>
</dbReference>
<keyword evidence="5 17" id="KW-1133">Transmembrane helix</keyword>
<reference evidence="21" key="1">
    <citation type="submission" date="2022-01" db="EMBL/GenBank/DDBJ databases">
        <authorList>
            <person name="King R."/>
        </authorList>
    </citation>
    <scope>NUCLEOTIDE SEQUENCE</scope>
</reference>
<evidence type="ECO:0000313" key="21">
    <source>
        <dbReference type="EMBL" id="CAH1104163.1"/>
    </source>
</evidence>
<name>A0A9P0G8T2_9CUCU</name>
<keyword evidence="10" id="KW-0325">Glycoprotein</keyword>
<feature type="compositionally biased region" description="Basic residues" evidence="16">
    <location>
        <begin position="1449"/>
        <end position="1458"/>
    </location>
</feature>
<dbReference type="InterPro" id="IPR028082">
    <property type="entry name" value="Peripla_BP_I"/>
</dbReference>
<feature type="region of interest" description="Disordered" evidence="16">
    <location>
        <begin position="1152"/>
        <end position="1232"/>
    </location>
</feature>
<evidence type="ECO:0000256" key="7">
    <source>
        <dbReference type="ARBA" id="ARBA00023065"/>
    </source>
</evidence>
<keyword evidence="8 17" id="KW-0472">Membrane</keyword>
<feature type="transmembrane region" description="Helical" evidence="17">
    <location>
        <begin position="787"/>
        <end position="808"/>
    </location>
</feature>
<dbReference type="InterPro" id="IPR001320">
    <property type="entry name" value="Iontro_rcpt_C"/>
</dbReference>
<evidence type="ECO:0000256" key="1">
    <source>
        <dbReference type="ARBA" id="ARBA00004141"/>
    </source>
</evidence>
<evidence type="ECO:0000256" key="12">
    <source>
        <dbReference type="ARBA" id="ARBA00023286"/>
    </source>
</evidence>
<evidence type="ECO:0000256" key="10">
    <source>
        <dbReference type="ARBA" id="ARBA00023180"/>
    </source>
</evidence>
<feature type="region of interest" description="Disordered" evidence="16">
    <location>
        <begin position="1401"/>
        <end position="1531"/>
    </location>
</feature>
<feature type="coiled-coil region" evidence="15">
    <location>
        <begin position="594"/>
        <end position="621"/>
    </location>
</feature>
<evidence type="ECO:0000256" key="2">
    <source>
        <dbReference type="ARBA" id="ARBA00008685"/>
    </source>
</evidence>
<dbReference type="Pfam" id="PF01094">
    <property type="entry name" value="ANF_receptor"/>
    <property type="match status" value="1"/>
</dbReference>
<dbReference type="GO" id="GO:0045211">
    <property type="term" value="C:postsynaptic membrane"/>
    <property type="evidence" value="ECO:0007669"/>
    <property type="project" value="UniProtKB-SubCell"/>
</dbReference>
<evidence type="ECO:0000256" key="15">
    <source>
        <dbReference type="SAM" id="Coils"/>
    </source>
</evidence>
<dbReference type="SMART" id="SM00918">
    <property type="entry name" value="Lig_chan-Glu_bd"/>
    <property type="match status" value="1"/>
</dbReference>
<feature type="chain" id="PRO_5040450906" evidence="18">
    <location>
        <begin position="25"/>
        <end position="1567"/>
    </location>
</feature>
<feature type="transmembrane region" description="Helical" evidence="17">
    <location>
        <begin position="829"/>
        <end position="846"/>
    </location>
</feature>
<keyword evidence="6" id="KW-0770">Synapse</keyword>
<evidence type="ECO:0000259" key="20">
    <source>
        <dbReference type="SMART" id="SM00918"/>
    </source>
</evidence>
<feature type="region of interest" description="Disordered" evidence="16">
    <location>
        <begin position="281"/>
        <end position="313"/>
    </location>
</feature>
<evidence type="ECO:0000256" key="6">
    <source>
        <dbReference type="ARBA" id="ARBA00023018"/>
    </source>
</evidence>
<dbReference type="SMART" id="SM00079">
    <property type="entry name" value="PBPe"/>
    <property type="match status" value="1"/>
</dbReference>
<dbReference type="FunFam" id="1.10.287.70:FF:000191">
    <property type="entry name" value="Glutamate receptor ionotropic, NMDA 3A"/>
    <property type="match status" value="1"/>
</dbReference>
<evidence type="ECO:0000256" key="8">
    <source>
        <dbReference type="ARBA" id="ARBA00023136"/>
    </source>
</evidence>
<keyword evidence="7" id="KW-0406">Ion transport</keyword>
<feature type="compositionally biased region" description="Basic residues" evidence="16">
    <location>
        <begin position="1492"/>
        <end position="1502"/>
    </location>
</feature>
<gene>
    <name evidence="21" type="ORF">PSYICH_LOCUS5157</name>
</gene>
<dbReference type="Gene3D" id="1.10.287.70">
    <property type="match status" value="1"/>
</dbReference>